<dbReference type="SUPFAM" id="SSF46785">
    <property type="entry name" value="Winged helix' DNA-binding domain"/>
    <property type="match status" value="1"/>
</dbReference>
<evidence type="ECO:0000256" key="3">
    <source>
        <dbReference type="ARBA" id="ARBA00023125"/>
    </source>
</evidence>
<keyword evidence="3" id="KW-0238">DNA-binding</keyword>
<comment type="caution">
    <text evidence="5">The sequence shown here is derived from an EMBL/GenBank/DDBJ whole genome shotgun (WGS) entry which is preliminary data.</text>
</comment>
<organism evidence="5 6">
    <name type="scientific">Saccharopolyspora cebuensis</name>
    <dbReference type="NCBI Taxonomy" id="418759"/>
    <lineage>
        <taxon>Bacteria</taxon>
        <taxon>Bacillati</taxon>
        <taxon>Actinomycetota</taxon>
        <taxon>Actinomycetes</taxon>
        <taxon>Pseudonocardiales</taxon>
        <taxon>Pseudonocardiaceae</taxon>
        <taxon>Saccharopolyspora</taxon>
    </lineage>
</organism>
<evidence type="ECO:0000256" key="4">
    <source>
        <dbReference type="ARBA" id="ARBA00023163"/>
    </source>
</evidence>
<evidence type="ECO:0000313" key="6">
    <source>
        <dbReference type="Proteomes" id="UP001564626"/>
    </source>
</evidence>
<keyword evidence="6" id="KW-1185">Reference proteome</keyword>
<keyword evidence="2" id="KW-0805">Transcription regulation</keyword>
<dbReference type="Gene3D" id="1.10.10.10">
    <property type="entry name" value="Winged helix-like DNA-binding domain superfamily/Winged helix DNA-binding domain"/>
    <property type="match status" value="1"/>
</dbReference>
<dbReference type="RefSeq" id="WP_345361209.1">
    <property type="nucleotide sequence ID" value="NZ_BAABII010000005.1"/>
</dbReference>
<dbReference type="InterPro" id="IPR036390">
    <property type="entry name" value="WH_DNA-bd_sf"/>
</dbReference>
<protein>
    <submittedName>
        <fullName evidence="5">BlaI/MecI/CopY family transcriptional regulator</fullName>
    </submittedName>
</protein>
<keyword evidence="4" id="KW-0804">Transcription</keyword>
<name>A0ABV4CBH0_9PSEU</name>
<accession>A0ABV4CBH0</accession>
<dbReference type="Gene3D" id="6.10.140.850">
    <property type="match status" value="1"/>
</dbReference>
<evidence type="ECO:0000313" key="5">
    <source>
        <dbReference type="EMBL" id="MEY8038114.1"/>
    </source>
</evidence>
<dbReference type="InterPro" id="IPR036388">
    <property type="entry name" value="WH-like_DNA-bd_sf"/>
</dbReference>
<dbReference type="Proteomes" id="UP001564626">
    <property type="component" value="Unassembled WGS sequence"/>
</dbReference>
<sequence length="120" mass="13666">MQGLGELESAVMDALWNSDRPRTVREVLAELNRTRALAYTTVQTVFDNLHRKGWVHRELQRRAYHYVPTETRDAAAARALRALLDSSGDPEGVLLHFAQSASDDETAALRRGLRRRRSRP</sequence>
<evidence type="ECO:0000256" key="2">
    <source>
        <dbReference type="ARBA" id="ARBA00023015"/>
    </source>
</evidence>
<comment type="similarity">
    <text evidence="1">Belongs to the BlaI transcriptional regulatory family.</text>
</comment>
<evidence type="ECO:0000256" key="1">
    <source>
        <dbReference type="ARBA" id="ARBA00011046"/>
    </source>
</evidence>
<reference evidence="5 6" key="1">
    <citation type="submission" date="2024-08" db="EMBL/GenBank/DDBJ databases">
        <title>Genome mining of Saccharopolyspora cebuensis PGLac3 from Nigerian medicinal plant.</title>
        <authorList>
            <person name="Ezeobiora C.E."/>
            <person name="Igbokwe N.H."/>
            <person name="Amin D.H."/>
            <person name="Mendie U.E."/>
        </authorList>
    </citation>
    <scope>NUCLEOTIDE SEQUENCE [LARGE SCALE GENOMIC DNA]</scope>
    <source>
        <strain evidence="5 6">PGLac3</strain>
    </source>
</reference>
<dbReference type="InterPro" id="IPR005650">
    <property type="entry name" value="BlaI_family"/>
</dbReference>
<dbReference type="Pfam" id="PF03965">
    <property type="entry name" value="Penicillinase_R"/>
    <property type="match status" value="1"/>
</dbReference>
<proteinExistence type="inferred from homology"/>
<gene>
    <name evidence="5" type="ORF">AB8O55_01770</name>
</gene>
<dbReference type="EMBL" id="JBGEHV010000002">
    <property type="protein sequence ID" value="MEY8038114.1"/>
    <property type="molecule type" value="Genomic_DNA"/>
</dbReference>